<sequence>MNKKNWLGVVLYFASSCRIQMIISVICAIISVAGGLVPYVGVYQIIILFFQGQENIDAILFWAAICAGGYVVKFISYAISTTLAHYSAYSILENIRLDIGDKLMKAPLGTVLNHTVGKLKSVIIDRVETIELPLAHLIPEGISNLLLPIAVFIYLIVIDWRMALMSMITIPIASIAYGIMMRNYNKKYNDYMESSNYVNSVIVEYIEGIEVIKAFNQSTSSYEKFQKAVESFKEYTLDWFRSTWKLMNFGGAVLPSTLFGTVPLGMYLYIRGSLSPAELTMCLILSLGIVTPLTSFTVFVNDAKSIEYAVKDADEFLNLDELEDVKDQVNLMHYDVELKGVSFSYDVHKISGAVNSTNNVLENIDLKLSQGTFAALVGPSGGGKSTVARLIARFWDVGSGEIKIGGVNIKKIPLVQLADTVSFVTQDNFLFNCSIMENIRLGDPKASDSEVINAAKAACCDEFIRNLHNGYDTNAGEAGGKLSGGEKQRIAIARAILKNAPIIILDEATAFTDPENEDKLQKSIAALTRGKTLLVIAHRLSTVKKADQIIVIEKGHIVNTGTHEKLIGVCTLYKDMWEAHIGSKKWAVNNDDKRGEVYV</sequence>
<dbReference type="SUPFAM" id="SSF52540">
    <property type="entry name" value="P-loop containing nucleoside triphosphate hydrolases"/>
    <property type="match status" value="1"/>
</dbReference>
<dbReference type="PROSITE" id="PS00211">
    <property type="entry name" value="ABC_TRANSPORTER_1"/>
    <property type="match status" value="1"/>
</dbReference>
<keyword evidence="5" id="KW-0547">Nucleotide-binding</keyword>
<dbReference type="InterPro" id="IPR036640">
    <property type="entry name" value="ABC1_TM_sf"/>
</dbReference>
<dbReference type="InterPro" id="IPR017871">
    <property type="entry name" value="ABC_transporter-like_CS"/>
</dbReference>
<evidence type="ECO:0000313" key="13">
    <source>
        <dbReference type="Proteomes" id="UP000184604"/>
    </source>
</evidence>
<dbReference type="AlphaFoldDB" id="A0A1L5F3T1"/>
<evidence type="ECO:0000259" key="11">
    <source>
        <dbReference type="PROSITE" id="PS50929"/>
    </source>
</evidence>
<dbReference type="InterPro" id="IPR011527">
    <property type="entry name" value="ABC1_TM_dom"/>
</dbReference>
<dbReference type="PROSITE" id="PS50893">
    <property type="entry name" value="ABC_TRANSPORTER_2"/>
    <property type="match status" value="1"/>
</dbReference>
<dbReference type="PANTHER" id="PTHR43394">
    <property type="entry name" value="ATP-DEPENDENT PERMEASE MDL1, MITOCHONDRIAL"/>
    <property type="match status" value="1"/>
</dbReference>
<keyword evidence="4 9" id="KW-0812">Transmembrane</keyword>
<dbReference type="GO" id="GO:0005524">
    <property type="term" value="F:ATP binding"/>
    <property type="evidence" value="ECO:0007669"/>
    <property type="project" value="UniProtKB-KW"/>
</dbReference>
<evidence type="ECO:0000256" key="2">
    <source>
        <dbReference type="ARBA" id="ARBA00022448"/>
    </source>
</evidence>
<dbReference type="Pfam" id="PF00664">
    <property type="entry name" value="ABC_membrane"/>
    <property type="match status" value="1"/>
</dbReference>
<evidence type="ECO:0000256" key="6">
    <source>
        <dbReference type="ARBA" id="ARBA00022840"/>
    </source>
</evidence>
<dbReference type="InterPro" id="IPR039421">
    <property type="entry name" value="Type_1_exporter"/>
</dbReference>
<dbReference type="Gene3D" id="3.40.50.300">
    <property type="entry name" value="P-loop containing nucleotide triphosphate hydrolases"/>
    <property type="match status" value="1"/>
</dbReference>
<reference evidence="12 13" key="1">
    <citation type="submission" date="2016-12" db="EMBL/GenBank/DDBJ databases">
        <title>Complete genome sequence of Clostridium kluyveri JZZ isolated from the pit mud of a Chinese flavor liquor-making factory.</title>
        <authorList>
            <person name="Wang Y."/>
        </authorList>
    </citation>
    <scope>NUCLEOTIDE SEQUENCE [LARGE SCALE GENOMIC DNA]</scope>
    <source>
        <strain evidence="12 13">JZZ</strain>
    </source>
</reference>
<dbReference type="PROSITE" id="PS51257">
    <property type="entry name" value="PROKAR_LIPOPROTEIN"/>
    <property type="match status" value="1"/>
</dbReference>
<dbReference type="PANTHER" id="PTHR43394:SF1">
    <property type="entry name" value="ATP-BINDING CASSETTE SUB-FAMILY B MEMBER 10, MITOCHONDRIAL"/>
    <property type="match status" value="1"/>
</dbReference>
<dbReference type="InterPro" id="IPR003439">
    <property type="entry name" value="ABC_transporter-like_ATP-bd"/>
</dbReference>
<keyword evidence="2" id="KW-0813">Transport</keyword>
<evidence type="ECO:0000256" key="9">
    <source>
        <dbReference type="SAM" id="Phobius"/>
    </source>
</evidence>
<feature type="transmembrane region" description="Helical" evidence="9">
    <location>
        <begin position="134"/>
        <end position="156"/>
    </location>
</feature>
<dbReference type="GO" id="GO:0005886">
    <property type="term" value="C:plasma membrane"/>
    <property type="evidence" value="ECO:0007669"/>
    <property type="project" value="UniProtKB-SubCell"/>
</dbReference>
<evidence type="ECO:0000256" key="8">
    <source>
        <dbReference type="ARBA" id="ARBA00023136"/>
    </source>
</evidence>
<keyword evidence="8 9" id="KW-0472">Membrane</keyword>
<evidence type="ECO:0000256" key="7">
    <source>
        <dbReference type="ARBA" id="ARBA00022989"/>
    </source>
</evidence>
<organism evidence="12 13">
    <name type="scientific">Clostridium kluyveri</name>
    <dbReference type="NCBI Taxonomy" id="1534"/>
    <lineage>
        <taxon>Bacteria</taxon>
        <taxon>Bacillati</taxon>
        <taxon>Bacillota</taxon>
        <taxon>Clostridia</taxon>
        <taxon>Eubacteriales</taxon>
        <taxon>Clostridiaceae</taxon>
        <taxon>Clostridium</taxon>
    </lineage>
</organism>
<evidence type="ECO:0000259" key="10">
    <source>
        <dbReference type="PROSITE" id="PS50893"/>
    </source>
</evidence>
<dbReference type="InterPro" id="IPR027417">
    <property type="entry name" value="P-loop_NTPase"/>
</dbReference>
<name>A0A1L5F3T1_CLOKL</name>
<keyword evidence="7 9" id="KW-1133">Transmembrane helix</keyword>
<dbReference type="RefSeq" id="WP_073537344.1">
    <property type="nucleotide sequence ID" value="NZ_CP018335.1"/>
</dbReference>
<evidence type="ECO:0000256" key="3">
    <source>
        <dbReference type="ARBA" id="ARBA00022475"/>
    </source>
</evidence>
<keyword evidence="6" id="KW-0067">ATP-binding</keyword>
<dbReference type="SMART" id="SM00382">
    <property type="entry name" value="AAA"/>
    <property type="match status" value="1"/>
</dbReference>
<proteinExistence type="predicted"/>
<dbReference type="InterPro" id="IPR003593">
    <property type="entry name" value="AAA+_ATPase"/>
</dbReference>
<protein>
    <submittedName>
        <fullName evidence="12">Multidrug ABC transporter permease</fullName>
    </submittedName>
</protein>
<evidence type="ECO:0000313" key="12">
    <source>
        <dbReference type="EMBL" id="APM37656.1"/>
    </source>
</evidence>
<evidence type="ECO:0000256" key="1">
    <source>
        <dbReference type="ARBA" id="ARBA00004651"/>
    </source>
</evidence>
<feature type="transmembrane region" description="Helical" evidence="9">
    <location>
        <begin position="249"/>
        <end position="270"/>
    </location>
</feature>
<dbReference type="GO" id="GO:0016887">
    <property type="term" value="F:ATP hydrolysis activity"/>
    <property type="evidence" value="ECO:0007669"/>
    <property type="project" value="InterPro"/>
</dbReference>
<dbReference type="CDD" id="cd07346">
    <property type="entry name" value="ABC_6TM_exporters"/>
    <property type="match status" value="1"/>
</dbReference>
<feature type="transmembrane region" description="Helical" evidence="9">
    <location>
        <begin position="162"/>
        <end position="180"/>
    </location>
</feature>
<gene>
    <name evidence="12" type="ORF">BS101_02250</name>
</gene>
<dbReference type="OrthoDB" id="9762778at2"/>
<feature type="domain" description="ABC transporter" evidence="10">
    <location>
        <begin position="336"/>
        <end position="579"/>
    </location>
</feature>
<feature type="transmembrane region" description="Helical" evidence="9">
    <location>
        <begin position="276"/>
        <end position="300"/>
    </location>
</feature>
<dbReference type="GO" id="GO:0015421">
    <property type="term" value="F:ABC-type oligopeptide transporter activity"/>
    <property type="evidence" value="ECO:0007669"/>
    <property type="project" value="TreeGrafter"/>
</dbReference>
<dbReference type="EMBL" id="CP018335">
    <property type="protein sequence ID" value="APM37656.1"/>
    <property type="molecule type" value="Genomic_DNA"/>
</dbReference>
<accession>A0A1L5F3T1</accession>
<keyword evidence="3" id="KW-1003">Cell membrane</keyword>
<comment type="subcellular location">
    <subcellularLocation>
        <location evidence="1">Cell membrane</location>
        <topology evidence="1">Multi-pass membrane protein</topology>
    </subcellularLocation>
</comment>
<feature type="transmembrane region" description="Helical" evidence="9">
    <location>
        <begin position="21"/>
        <end position="47"/>
    </location>
</feature>
<dbReference type="Pfam" id="PF00005">
    <property type="entry name" value="ABC_tran"/>
    <property type="match status" value="1"/>
</dbReference>
<evidence type="ECO:0000256" key="5">
    <source>
        <dbReference type="ARBA" id="ARBA00022741"/>
    </source>
</evidence>
<dbReference type="SUPFAM" id="SSF90123">
    <property type="entry name" value="ABC transporter transmembrane region"/>
    <property type="match status" value="1"/>
</dbReference>
<dbReference type="PROSITE" id="PS50929">
    <property type="entry name" value="ABC_TM1F"/>
    <property type="match status" value="1"/>
</dbReference>
<evidence type="ECO:0000256" key="4">
    <source>
        <dbReference type="ARBA" id="ARBA00022692"/>
    </source>
</evidence>
<dbReference type="Gene3D" id="1.20.1560.10">
    <property type="entry name" value="ABC transporter type 1, transmembrane domain"/>
    <property type="match status" value="1"/>
</dbReference>
<feature type="transmembrane region" description="Helical" evidence="9">
    <location>
        <begin position="59"/>
        <end position="79"/>
    </location>
</feature>
<dbReference type="Proteomes" id="UP000184604">
    <property type="component" value="Chromosome"/>
</dbReference>
<feature type="domain" description="ABC transmembrane type-1" evidence="11">
    <location>
        <begin position="22"/>
        <end position="305"/>
    </location>
</feature>
<dbReference type="FunFam" id="3.40.50.300:FF:000221">
    <property type="entry name" value="Multidrug ABC transporter ATP-binding protein"/>
    <property type="match status" value="1"/>
</dbReference>